<dbReference type="InterPro" id="IPR008969">
    <property type="entry name" value="CarboxyPept-like_regulatory"/>
</dbReference>
<comment type="similarity">
    <text evidence="7">Belongs to the TonB-dependent receptor family.</text>
</comment>
<dbReference type="Gene3D" id="2.170.130.10">
    <property type="entry name" value="TonB-dependent receptor, plug domain"/>
    <property type="match status" value="1"/>
</dbReference>
<keyword evidence="7" id="KW-0798">TonB box</keyword>
<evidence type="ECO:0000256" key="1">
    <source>
        <dbReference type="ARBA" id="ARBA00004442"/>
    </source>
</evidence>
<evidence type="ECO:0000256" key="6">
    <source>
        <dbReference type="ARBA" id="ARBA00023237"/>
    </source>
</evidence>
<dbReference type="PANTHER" id="PTHR40980:SF4">
    <property type="entry name" value="TONB-DEPENDENT RECEPTOR-LIKE BETA-BARREL DOMAIN-CONTAINING PROTEIN"/>
    <property type="match status" value="1"/>
</dbReference>
<comment type="caution">
    <text evidence="9">The sequence shown here is derived from an EMBL/GenBank/DDBJ whole genome shotgun (WGS) entry which is preliminary data.</text>
</comment>
<keyword evidence="5 7" id="KW-0472">Membrane</keyword>
<keyword evidence="9" id="KW-0675">Receptor</keyword>
<dbReference type="InterPro" id="IPR011662">
    <property type="entry name" value="Secretin/TonB_short_N"/>
</dbReference>
<accession>A0A4R0NBZ4</accession>
<keyword evidence="2" id="KW-0813">Transport</keyword>
<protein>
    <submittedName>
        <fullName evidence="9">TonB-dependent receptor</fullName>
    </submittedName>
</protein>
<keyword evidence="10" id="KW-1185">Reference proteome</keyword>
<keyword evidence="6" id="KW-0998">Cell outer membrane</keyword>
<dbReference type="SMART" id="SM00965">
    <property type="entry name" value="STN"/>
    <property type="match status" value="1"/>
</dbReference>
<dbReference type="AlphaFoldDB" id="A0A4R0NBZ4"/>
<dbReference type="Pfam" id="PF00593">
    <property type="entry name" value="TonB_dep_Rec_b-barrel"/>
    <property type="match status" value="1"/>
</dbReference>
<organism evidence="9 10">
    <name type="scientific">Pedobacter hiemivivus</name>
    <dbReference type="NCBI Taxonomy" id="2530454"/>
    <lineage>
        <taxon>Bacteria</taxon>
        <taxon>Pseudomonadati</taxon>
        <taxon>Bacteroidota</taxon>
        <taxon>Sphingobacteriia</taxon>
        <taxon>Sphingobacteriales</taxon>
        <taxon>Sphingobacteriaceae</taxon>
        <taxon>Pedobacter</taxon>
    </lineage>
</organism>
<dbReference type="Gene3D" id="2.60.40.1120">
    <property type="entry name" value="Carboxypeptidase-like, regulatory domain"/>
    <property type="match status" value="1"/>
</dbReference>
<evidence type="ECO:0000259" key="8">
    <source>
        <dbReference type="SMART" id="SM00965"/>
    </source>
</evidence>
<dbReference type="Proteomes" id="UP000291117">
    <property type="component" value="Unassembled WGS sequence"/>
</dbReference>
<feature type="domain" description="Secretin/TonB short N-terminal" evidence="8">
    <location>
        <begin position="69"/>
        <end position="120"/>
    </location>
</feature>
<dbReference type="Gene3D" id="3.55.50.30">
    <property type="match status" value="1"/>
</dbReference>
<gene>
    <name evidence="9" type="ORF">EZ444_07880</name>
</gene>
<keyword evidence="3" id="KW-0406">Ion transport</keyword>
<proteinExistence type="inferred from homology"/>
<evidence type="ECO:0000313" key="10">
    <source>
        <dbReference type="Proteomes" id="UP000291117"/>
    </source>
</evidence>
<keyword evidence="4" id="KW-0408">Iron</keyword>
<evidence type="ECO:0000256" key="2">
    <source>
        <dbReference type="ARBA" id="ARBA00022448"/>
    </source>
</evidence>
<evidence type="ECO:0000313" key="9">
    <source>
        <dbReference type="EMBL" id="TCC97820.1"/>
    </source>
</evidence>
<dbReference type="InterPro" id="IPR012910">
    <property type="entry name" value="Plug_dom"/>
</dbReference>
<dbReference type="SUPFAM" id="SSF56935">
    <property type="entry name" value="Porins"/>
    <property type="match status" value="1"/>
</dbReference>
<evidence type="ECO:0000256" key="3">
    <source>
        <dbReference type="ARBA" id="ARBA00022496"/>
    </source>
</evidence>
<dbReference type="InterPro" id="IPR036942">
    <property type="entry name" value="Beta-barrel_TonB_sf"/>
</dbReference>
<dbReference type="OrthoDB" id="9768470at2"/>
<sequence length="1089" mass="122751">MQKGEQKSPTINFIMKCSLIVLMAQLTFTGVIWAATANGQNIDQVKVDLKFQQSSLQQSLLTLQKKSGVQISFADQLLAKETKKITLDARQISVREAIKNILERTNLTYRLERDYIIIDAKPIPQRPGRISGKIVDEKGEPLPGASVKLIETGQTVQSSVDGTYQFNVASGNYTIEVSYISFQTKRISDVAVKIGGLTKLDVLLKVASSSLKEVVVKSSFKKESVNGLYVQQKNNASITDGISAEQIAKTPDNNLGQVLKRISGVTTIDTRYVVVRGMTERYNQAMLDGVIIPSTDMNRRNFSFDVVPQELVSNVVVNKTASADLSAEFSGGQILINTLDIPEENFTSIALGTGYNSRTTGKDFVNLGGRTTSDYLGFDNGRRNTPMDLQSWTQRNEPVPSYAMEQSKRFNSEQLKANVSKAIPNQNYRFSLGRIYQLKKDLKIGFSGGLTYRNTQETNPYQTIRNSGFANLGGAQPIDTASIRGEGNLHKFNTTLGGVFNAGLQGEKFKIASKNYYSHVFNETMQDASRYEQDNEFRFKELLAVPEYTTVFQNKLEGENLIGSKGTKFNWSVARTTISQDIKDMRRLRYGIITDVNGVDYYDKPQTNGFSDASGSYDYRLSTRLKETDYNWSASLSQPFNFLNDKSVLKAGYAGWYKERALNSTMVQIIKQEQVLGRPLIGRYEDLMAPERMGLSGDSAFYYADAGRNGTQYTGSSKYHSAYLMLDQRFFKKLRLVYGIRAENFNLANAQEQFLRDPFSSLADSKVDPFVTGEKNWRFLPSVNATYSLTDQMNFRAAYSTTMIRPDFRETSYFELFDPYLESWISGWNVVSTKIKNYDLRYEWYPAAGEIISVSGFYKDFDKPLELVAQNVTGGSGKIRYLRFQNQKKAVNKGFEVEFRKRLGFIADKQWLRNITIFGNGTWMQSKVEALNYTVVAHDGGTSYELVETEVPGVKRPLYGQSPWIINAGLSYDSQIFGANISYNRSDYRSYVVDVHPGQVEYENGRNMVDLQLSTRLLKQKAEIKLNISNLLDAETFFYTNPSGYVLEPGTSGYSRLKGAEKYNAADGDRKTYRVKNGRTASITFSYKF</sequence>
<dbReference type="GO" id="GO:0009279">
    <property type="term" value="C:cell outer membrane"/>
    <property type="evidence" value="ECO:0007669"/>
    <property type="project" value="UniProtKB-SubCell"/>
</dbReference>
<dbReference type="PANTHER" id="PTHR40980">
    <property type="entry name" value="PLUG DOMAIN-CONTAINING PROTEIN"/>
    <property type="match status" value="1"/>
</dbReference>
<evidence type="ECO:0000256" key="5">
    <source>
        <dbReference type="ARBA" id="ARBA00023136"/>
    </source>
</evidence>
<evidence type="ECO:0000256" key="7">
    <source>
        <dbReference type="RuleBase" id="RU003357"/>
    </source>
</evidence>
<dbReference type="SUPFAM" id="SSF49464">
    <property type="entry name" value="Carboxypeptidase regulatory domain-like"/>
    <property type="match status" value="1"/>
</dbReference>
<reference evidence="9 10" key="1">
    <citation type="submission" date="2019-02" db="EMBL/GenBank/DDBJ databases">
        <title>Pedobacter sp. RP-3-8 sp. nov., isolated from Arctic soil.</title>
        <authorList>
            <person name="Dahal R.H."/>
        </authorList>
    </citation>
    <scope>NUCLEOTIDE SEQUENCE [LARGE SCALE GENOMIC DNA]</scope>
    <source>
        <strain evidence="9 10">RP-3-8</strain>
    </source>
</reference>
<dbReference type="InterPro" id="IPR000531">
    <property type="entry name" value="Beta-barrel_TonB"/>
</dbReference>
<dbReference type="EMBL" id="SJSM01000003">
    <property type="protein sequence ID" value="TCC97820.1"/>
    <property type="molecule type" value="Genomic_DNA"/>
</dbReference>
<name>A0A4R0NBZ4_9SPHI</name>
<comment type="subcellular location">
    <subcellularLocation>
        <location evidence="1 7">Cell outer membrane</location>
    </subcellularLocation>
</comment>
<keyword evidence="3" id="KW-0410">Iron transport</keyword>
<evidence type="ECO:0000256" key="4">
    <source>
        <dbReference type="ARBA" id="ARBA00023004"/>
    </source>
</evidence>
<dbReference type="Pfam" id="PF13620">
    <property type="entry name" value="CarboxypepD_reg"/>
    <property type="match status" value="1"/>
</dbReference>
<dbReference type="Gene3D" id="2.40.170.20">
    <property type="entry name" value="TonB-dependent receptor, beta-barrel domain"/>
    <property type="match status" value="1"/>
</dbReference>
<dbReference type="InterPro" id="IPR037066">
    <property type="entry name" value="Plug_dom_sf"/>
</dbReference>
<dbReference type="Pfam" id="PF07715">
    <property type="entry name" value="Plug"/>
    <property type="match status" value="1"/>
</dbReference>
<dbReference type="GO" id="GO:0006826">
    <property type="term" value="P:iron ion transport"/>
    <property type="evidence" value="ECO:0007669"/>
    <property type="project" value="UniProtKB-KW"/>
</dbReference>